<dbReference type="GO" id="GO:0031464">
    <property type="term" value="C:Cul4A-RING E3 ubiquitin ligase complex"/>
    <property type="evidence" value="ECO:0007669"/>
    <property type="project" value="TreeGrafter"/>
</dbReference>
<dbReference type="Proteomes" id="UP001153069">
    <property type="component" value="Unassembled WGS sequence"/>
</dbReference>
<keyword evidence="3 6" id="KW-1133">Transmembrane helix</keyword>
<evidence type="ECO:0000256" key="5">
    <source>
        <dbReference type="SAM" id="Coils"/>
    </source>
</evidence>
<name>A0A9N8HXD6_9STRA</name>
<accession>A0A9N8HXD6</accession>
<reference evidence="7" key="1">
    <citation type="submission" date="2020-06" db="EMBL/GenBank/DDBJ databases">
        <authorList>
            <consortium name="Plant Systems Biology data submission"/>
        </authorList>
    </citation>
    <scope>NUCLEOTIDE SEQUENCE</scope>
    <source>
        <strain evidence="7">D6</strain>
    </source>
</reference>
<comment type="caution">
    <text evidence="7">The sequence shown here is derived from an EMBL/GenBank/DDBJ whole genome shotgun (WGS) entry which is preliminary data.</text>
</comment>
<keyword evidence="5" id="KW-0175">Coiled coil</keyword>
<feature type="transmembrane region" description="Helical" evidence="6">
    <location>
        <begin position="266"/>
        <end position="286"/>
    </location>
</feature>
<evidence type="ECO:0000313" key="8">
    <source>
        <dbReference type="Proteomes" id="UP001153069"/>
    </source>
</evidence>
<dbReference type="EMBL" id="CAICTM010002421">
    <property type="protein sequence ID" value="CAB9529197.1"/>
    <property type="molecule type" value="Genomic_DNA"/>
</dbReference>
<keyword evidence="4 6" id="KW-0472">Membrane</keyword>
<feature type="transmembrane region" description="Helical" evidence="6">
    <location>
        <begin position="298"/>
        <end position="326"/>
    </location>
</feature>
<feature type="transmembrane region" description="Helical" evidence="6">
    <location>
        <begin position="173"/>
        <end position="191"/>
    </location>
</feature>
<evidence type="ECO:0000256" key="1">
    <source>
        <dbReference type="ARBA" id="ARBA00004141"/>
    </source>
</evidence>
<organism evidence="7 8">
    <name type="scientific">Seminavis robusta</name>
    <dbReference type="NCBI Taxonomy" id="568900"/>
    <lineage>
        <taxon>Eukaryota</taxon>
        <taxon>Sar</taxon>
        <taxon>Stramenopiles</taxon>
        <taxon>Ochrophyta</taxon>
        <taxon>Bacillariophyta</taxon>
        <taxon>Bacillariophyceae</taxon>
        <taxon>Bacillariophycidae</taxon>
        <taxon>Naviculales</taxon>
        <taxon>Naviculaceae</taxon>
        <taxon>Seminavis</taxon>
    </lineage>
</organism>
<dbReference type="PROSITE" id="PS51257">
    <property type="entry name" value="PROKAR_LIPOPROTEIN"/>
    <property type="match status" value="1"/>
</dbReference>
<dbReference type="PANTHER" id="PTHR14255:SF3">
    <property type="entry name" value="SULFITE EXPORTER TAUE_SAFE FAMILY PROTEIN 5-RELATED"/>
    <property type="match status" value="1"/>
</dbReference>
<dbReference type="InterPro" id="IPR002781">
    <property type="entry name" value="TM_pro_TauE-like"/>
</dbReference>
<feature type="coiled-coil region" evidence="5">
    <location>
        <begin position="188"/>
        <end position="218"/>
    </location>
</feature>
<gene>
    <name evidence="7" type="ORF">SEMRO_2423_G327240.1</name>
</gene>
<evidence type="ECO:0000256" key="4">
    <source>
        <dbReference type="ARBA" id="ARBA00023136"/>
    </source>
</evidence>
<comment type="subcellular location">
    <subcellularLocation>
        <location evidence="1">Membrane</location>
        <topology evidence="1">Multi-pass membrane protein</topology>
    </subcellularLocation>
</comment>
<feature type="transmembrane region" description="Helical" evidence="6">
    <location>
        <begin position="387"/>
        <end position="412"/>
    </location>
</feature>
<dbReference type="Pfam" id="PF01925">
    <property type="entry name" value="TauE"/>
    <property type="match status" value="2"/>
</dbReference>
<dbReference type="OrthoDB" id="48077at2759"/>
<feature type="transmembrane region" description="Helical" evidence="6">
    <location>
        <begin position="12"/>
        <end position="30"/>
    </location>
</feature>
<sequence>MTDSSSRKHIAASVAFSLAGCVLWMATHGFRENHGGAMMDDSMGITSRRFLASILDEDEAIPELFPLQLPDYIGFFCAITGLILAAGAGIGGGGILVPIFILIFEFPVKHAIPLASVTVLGGAFANNLLNFRKAHPDHPSRPAIDWDLIIQLEPMTIAGALIGADLNDLLPDTVLVVLLFVLLSATAYKTLQKAHKLHEKETEEMEKAQKEAVRLLASGNAPGDVEAQDKSVVRSTYGSVASRRPQAKVKALTHEPSFGADQVHQAWIAAGQLSALFVIVTILNLLKGGPGESGGGPMGLQSCGATCFWVTEAGIFFLIIGFAIFVRHGVLRRMESGGPVLSEIDWDEENTIRYPLYAIVAGLVAGMFGVGGGIIKGPLMLALGVHPAVASATSACMILFTSSTSTISYMIFGLLLKDYAAGCLITGFLATLLGQTLMSMLMRKYNRDSYIAYTIGIVVGLSAIAMTLESVLAIIGP</sequence>
<feature type="transmembrane region" description="Helical" evidence="6">
    <location>
        <begin position="354"/>
        <end position="375"/>
    </location>
</feature>
<feature type="transmembrane region" description="Helical" evidence="6">
    <location>
        <begin position="419"/>
        <end position="438"/>
    </location>
</feature>
<keyword evidence="8" id="KW-1185">Reference proteome</keyword>
<protein>
    <submittedName>
        <fullName evidence="7">Sulfite exporter TauE/SafE family protein</fullName>
    </submittedName>
</protein>
<evidence type="ECO:0000256" key="6">
    <source>
        <dbReference type="SAM" id="Phobius"/>
    </source>
</evidence>
<evidence type="ECO:0000256" key="3">
    <source>
        <dbReference type="ARBA" id="ARBA00022989"/>
    </source>
</evidence>
<feature type="transmembrane region" description="Helical" evidence="6">
    <location>
        <begin position="450"/>
        <end position="475"/>
    </location>
</feature>
<dbReference type="GO" id="GO:0016567">
    <property type="term" value="P:protein ubiquitination"/>
    <property type="evidence" value="ECO:0007669"/>
    <property type="project" value="TreeGrafter"/>
</dbReference>
<keyword evidence="2 6" id="KW-0812">Transmembrane</keyword>
<dbReference type="AlphaFoldDB" id="A0A9N8HXD6"/>
<evidence type="ECO:0000313" key="7">
    <source>
        <dbReference type="EMBL" id="CAB9529197.1"/>
    </source>
</evidence>
<dbReference type="PANTHER" id="PTHR14255">
    <property type="entry name" value="CEREBLON"/>
    <property type="match status" value="1"/>
</dbReference>
<dbReference type="GO" id="GO:0016020">
    <property type="term" value="C:membrane"/>
    <property type="evidence" value="ECO:0007669"/>
    <property type="project" value="UniProtKB-SubCell"/>
</dbReference>
<feature type="transmembrane region" description="Helical" evidence="6">
    <location>
        <begin position="111"/>
        <end position="129"/>
    </location>
</feature>
<feature type="transmembrane region" description="Helical" evidence="6">
    <location>
        <begin position="72"/>
        <end position="104"/>
    </location>
</feature>
<evidence type="ECO:0000256" key="2">
    <source>
        <dbReference type="ARBA" id="ARBA00022692"/>
    </source>
</evidence>
<proteinExistence type="predicted"/>